<evidence type="ECO:0000313" key="1">
    <source>
        <dbReference type="EMBL" id="AHJ96797.1"/>
    </source>
</evidence>
<dbReference type="Proteomes" id="UP000019423">
    <property type="component" value="Chromosome"/>
</dbReference>
<accession>W8EYE9</accession>
<keyword evidence="2" id="KW-1185">Reference proteome</keyword>
<dbReference type="HOGENOM" id="CLU_3344555_0_0_10"/>
<gene>
    <name evidence="1" type="ORF">Hsw_1202</name>
</gene>
<proteinExistence type="predicted"/>
<organism evidence="1 2">
    <name type="scientific">Hymenobacter swuensis DY53</name>
    <dbReference type="NCBI Taxonomy" id="1227739"/>
    <lineage>
        <taxon>Bacteria</taxon>
        <taxon>Pseudomonadati</taxon>
        <taxon>Bacteroidota</taxon>
        <taxon>Cytophagia</taxon>
        <taxon>Cytophagales</taxon>
        <taxon>Hymenobacteraceae</taxon>
        <taxon>Hymenobacter</taxon>
    </lineage>
</organism>
<dbReference type="STRING" id="1227739.Hsw_1202"/>
<sequence>MRPWPGFQAPKSWATQRPVPIFAYLSMIGTFSPLFPF</sequence>
<name>W8EYE9_9BACT</name>
<dbReference type="AlphaFoldDB" id="W8EYE9"/>
<dbReference type="KEGG" id="hsw:Hsw_1202"/>
<protein>
    <submittedName>
        <fullName evidence="1">Uncharacterized protein</fullName>
    </submittedName>
</protein>
<reference evidence="1 2" key="1">
    <citation type="submission" date="2014-01" db="EMBL/GenBank/DDBJ databases">
        <title>Complete genome sequence of ionizing-radiation resistance bacterium Hymenobacter swuensis DY53.</title>
        <authorList>
            <person name="Jung J.-H."/>
            <person name="Jeong S.-W."/>
            <person name="Joe M.-H."/>
            <person name="Cho y.-j."/>
            <person name="Kim M.-K."/>
            <person name="Lim S.-Y."/>
        </authorList>
    </citation>
    <scope>NUCLEOTIDE SEQUENCE [LARGE SCALE GENOMIC DNA]</scope>
    <source>
        <strain evidence="1 2">DY53</strain>
    </source>
</reference>
<dbReference type="EMBL" id="CP007145">
    <property type="protein sequence ID" value="AHJ96797.1"/>
    <property type="molecule type" value="Genomic_DNA"/>
</dbReference>
<evidence type="ECO:0000313" key="2">
    <source>
        <dbReference type="Proteomes" id="UP000019423"/>
    </source>
</evidence>